<evidence type="ECO:0000256" key="4">
    <source>
        <dbReference type="ARBA" id="ARBA00022475"/>
    </source>
</evidence>
<sequence length="484" mass="52567">MEIIGGLLFLLSVMLIIGVLTTKFSSRLGVPSLILFLIAGMILNRFIFFEEVRLTQFIGTLALIIILFDGGTQTKWGRIRPILVPATSLATLGVFITTIVTGLAAMYILDFSLLEGLLLGAIVGSTDAAAVFSVLGNKNFNKRLTSTLEAESGSNDPMAVFLTVTLIEMIQIPDMSIWSAVGSFFLQMGLGLGLGLLLGKITVVVINNIKLDISGLYPVLAMGSAVFTYALTDFLGGSGLLAVYVMAVFVGNSDLTHRFSILRFNEGFAWMMQIVMFTLLGLLVFPEQLTAVFWEGILIAIILMFVARPIAVFISMLFMKYDVKQKLFISWAGLKGAVPIVLATYPILSGLENSNLIFNTVFFVVLISALVQGSTLSWLAEKLGLTEEEEDGNASIELINLGNTDSEIMKVTIPKRSPAIGTSLIDLELPDATLIIGITRKKKLLTPTGTSIIEKGDTLFVLSDKENRKKAKTALLGNQNKREL</sequence>
<organism evidence="11 12">
    <name type="scientific">Oceanobacillus longus</name>
    <dbReference type="NCBI Taxonomy" id="930120"/>
    <lineage>
        <taxon>Bacteria</taxon>
        <taxon>Bacillati</taxon>
        <taxon>Bacillota</taxon>
        <taxon>Bacilli</taxon>
        <taxon>Bacillales</taxon>
        <taxon>Bacillaceae</taxon>
        <taxon>Oceanobacillus</taxon>
    </lineage>
</organism>
<dbReference type="InterPro" id="IPR036721">
    <property type="entry name" value="RCK_C_sf"/>
</dbReference>
<evidence type="ECO:0000256" key="8">
    <source>
        <dbReference type="ARBA" id="ARBA00023136"/>
    </source>
</evidence>
<feature type="transmembrane region" description="Helical" evidence="9">
    <location>
        <begin position="237"/>
        <end position="255"/>
    </location>
</feature>
<accession>A0ABV8GUF2</accession>
<feature type="transmembrane region" description="Helical" evidence="9">
    <location>
        <begin position="29"/>
        <end position="48"/>
    </location>
</feature>
<dbReference type="EMBL" id="JBHSAO010000001">
    <property type="protein sequence ID" value="MFC4022438.1"/>
    <property type="molecule type" value="Genomic_DNA"/>
</dbReference>
<keyword evidence="2" id="KW-0813">Transport</keyword>
<comment type="subcellular location">
    <subcellularLocation>
        <location evidence="1">Cell membrane</location>
        <topology evidence="1">Multi-pass membrane protein</topology>
    </subcellularLocation>
</comment>
<feature type="transmembrane region" description="Helical" evidence="9">
    <location>
        <begin position="82"/>
        <end position="105"/>
    </location>
</feature>
<name>A0ABV8GUF2_9BACI</name>
<feature type="transmembrane region" description="Helical" evidence="9">
    <location>
        <begin position="297"/>
        <end position="318"/>
    </location>
</feature>
<reference evidence="12" key="1">
    <citation type="journal article" date="2019" name="Int. J. Syst. Evol. Microbiol.">
        <title>The Global Catalogue of Microorganisms (GCM) 10K type strain sequencing project: providing services to taxonomists for standard genome sequencing and annotation.</title>
        <authorList>
            <consortium name="The Broad Institute Genomics Platform"/>
            <consortium name="The Broad Institute Genome Sequencing Center for Infectious Disease"/>
            <person name="Wu L."/>
            <person name="Ma J."/>
        </authorList>
    </citation>
    <scope>NUCLEOTIDE SEQUENCE [LARGE SCALE GENOMIC DNA]</scope>
    <source>
        <strain evidence="12">IBRC-M 10703</strain>
    </source>
</reference>
<evidence type="ECO:0000256" key="7">
    <source>
        <dbReference type="ARBA" id="ARBA00023065"/>
    </source>
</evidence>
<keyword evidence="7" id="KW-0406">Ion transport</keyword>
<feature type="transmembrane region" description="Helical" evidence="9">
    <location>
        <begin position="184"/>
        <end position="206"/>
    </location>
</feature>
<feature type="transmembrane region" description="Helical" evidence="9">
    <location>
        <begin position="327"/>
        <end position="348"/>
    </location>
</feature>
<protein>
    <submittedName>
        <fullName evidence="11">Potassium/proton antiporter</fullName>
    </submittedName>
</protein>
<feature type="transmembrane region" description="Helical" evidence="9">
    <location>
        <begin position="360"/>
        <end position="380"/>
    </location>
</feature>
<dbReference type="NCBIfam" id="NF003715">
    <property type="entry name" value="PRK05326.1-2"/>
    <property type="match status" value="1"/>
</dbReference>
<dbReference type="PROSITE" id="PS51202">
    <property type="entry name" value="RCK_C"/>
    <property type="match status" value="1"/>
</dbReference>
<evidence type="ECO:0000313" key="12">
    <source>
        <dbReference type="Proteomes" id="UP001595772"/>
    </source>
</evidence>
<dbReference type="NCBIfam" id="NF003716">
    <property type="entry name" value="PRK05326.1-3"/>
    <property type="match status" value="1"/>
</dbReference>
<evidence type="ECO:0000256" key="1">
    <source>
        <dbReference type="ARBA" id="ARBA00004651"/>
    </source>
</evidence>
<feature type="domain" description="RCK C-terminal" evidence="10">
    <location>
        <begin position="396"/>
        <end position="477"/>
    </location>
</feature>
<feature type="transmembrane region" description="Helical" evidence="9">
    <location>
        <begin position="117"/>
        <end position="137"/>
    </location>
</feature>
<keyword evidence="5 9" id="KW-0812">Transmembrane</keyword>
<dbReference type="Pfam" id="PF02080">
    <property type="entry name" value="TrkA_C"/>
    <property type="match status" value="1"/>
</dbReference>
<dbReference type="Gene3D" id="1.20.1530.20">
    <property type="match status" value="1"/>
</dbReference>
<evidence type="ECO:0000256" key="9">
    <source>
        <dbReference type="SAM" id="Phobius"/>
    </source>
</evidence>
<gene>
    <name evidence="11" type="ORF">ACFOUV_01240</name>
</gene>
<dbReference type="Pfam" id="PF00999">
    <property type="entry name" value="Na_H_Exchanger"/>
    <property type="match status" value="1"/>
</dbReference>
<evidence type="ECO:0000256" key="6">
    <source>
        <dbReference type="ARBA" id="ARBA00022989"/>
    </source>
</evidence>
<evidence type="ECO:0000256" key="2">
    <source>
        <dbReference type="ARBA" id="ARBA00022448"/>
    </source>
</evidence>
<evidence type="ECO:0000313" key="11">
    <source>
        <dbReference type="EMBL" id="MFC4022438.1"/>
    </source>
</evidence>
<dbReference type="RefSeq" id="WP_379494953.1">
    <property type="nucleotide sequence ID" value="NZ_JBHSAO010000001.1"/>
</dbReference>
<feature type="transmembrane region" description="Helical" evidence="9">
    <location>
        <begin position="267"/>
        <end position="285"/>
    </location>
</feature>
<keyword evidence="6 9" id="KW-1133">Transmembrane helix</keyword>
<dbReference type="InterPro" id="IPR006153">
    <property type="entry name" value="Cation/H_exchanger_TM"/>
</dbReference>
<dbReference type="InterPro" id="IPR038770">
    <property type="entry name" value="Na+/solute_symporter_sf"/>
</dbReference>
<evidence type="ECO:0000259" key="10">
    <source>
        <dbReference type="PROSITE" id="PS51202"/>
    </source>
</evidence>
<dbReference type="Gene3D" id="3.30.70.1450">
    <property type="entry name" value="Regulator of K+ conductance, C-terminal domain"/>
    <property type="match status" value="1"/>
</dbReference>
<feature type="transmembrane region" description="Helical" evidence="9">
    <location>
        <begin position="6"/>
        <end position="22"/>
    </location>
</feature>
<dbReference type="PANTHER" id="PTHR32507">
    <property type="entry name" value="NA(+)/H(+) ANTIPORTER 1"/>
    <property type="match status" value="1"/>
</dbReference>
<evidence type="ECO:0000256" key="5">
    <source>
        <dbReference type="ARBA" id="ARBA00022692"/>
    </source>
</evidence>
<dbReference type="SUPFAM" id="SSF116726">
    <property type="entry name" value="TrkA C-terminal domain-like"/>
    <property type="match status" value="1"/>
</dbReference>
<comment type="caution">
    <text evidence="11">The sequence shown here is derived from an EMBL/GenBank/DDBJ whole genome shotgun (WGS) entry which is preliminary data.</text>
</comment>
<proteinExistence type="predicted"/>
<feature type="transmembrane region" description="Helical" evidence="9">
    <location>
        <begin position="54"/>
        <end position="70"/>
    </location>
</feature>
<keyword evidence="12" id="KW-1185">Reference proteome</keyword>
<dbReference type="InterPro" id="IPR006037">
    <property type="entry name" value="RCK_C"/>
</dbReference>
<keyword evidence="8 9" id="KW-0472">Membrane</keyword>
<keyword evidence="3" id="KW-0050">Antiport</keyword>
<keyword evidence="4" id="KW-1003">Cell membrane</keyword>
<dbReference type="PANTHER" id="PTHR32507:SF7">
    <property type="entry name" value="K(+)_H(+) ANTIPORTER NHAP2"/>
    <property type="match status" value="1"/>
</dbReference>
<evidence type="ECO:0000256" key="3">
    <source>
        <dbReference type="ARBA" id="ARBA00022449"/>
    </source>
</evidence>
<dbReference type="Proteomes" id="UP001595772">
    <property type="component" value="Unassembled WGS sequence"/>
</dbReference>